<organism evidence="1 2">
    <name type="scientific">Lentzea xinjiangensis</name>
    <dbReference type="NCBI Taxonomy" id="402600"/>
    <lineage>
        <taxon>Bacteria</taxon>
        <taxon>Bacillati</taxon>
        <taxon>Actinomycetota</taxon>
        <taxon>Actinomycetes</taxon>
        <taxon>Pseudonocardiales</taxon>
        <taxon>Pseudonocardiaceae</taxon>
        <taxon>Lentzea</taxon>
    </lineage>
</organism>
<dbReference type="Proteomes" id="UP000199352">
    <property type="component" value="Unassembled WGS sequence"/>
</dbReference>
<dbReference type="Pfam" id="PF14433">
    <property type="entry name" value="SUKH-3"/>
    <property type="match status" value="1"/>
</dbReference>
<dbReference type="EMBL" id="FOFR01000021">
    <property type="protein sequence ID" value="SES07312.1"/>
    <property type="molecule type" value="Genomic_DNA"/>
</dbReference>
<protein>
    <submittedName>
        <fullName evidence="1">SUKH-3 immunity protein</fullName>
    </submittedName>
</protein>
<dbReference type="InterPro" id="IPR025850">
    <property type="entry name" value="SUKH-3"/>
</dbReference>
<name>A0A1H9UD90_9PSEU</name>
<accession>A0A1H9UD90</accession>
<gene>
    <name evidence="1" type="ORF">SAMN05216188_12137</name>
</gene>
<reference evidence="2" key="1">
    <citation type="submission" date="2016-10" db="EMBL/GenBank/DDBJ databases">
        <authorList>
            <person name="Varghese N."/>
            <person name="Submissions S."/>
        </authorList>
    </citation>
    <scope>NUCLEOTIDE SEQUENCE [LARGE SCALE GENOMIC DNA]</scope>
    <source>
        <strain evidence="2">CGMCC 4.3525</strain>
    </source>
</reference>
<keyword evidence="2" id="KW-1185">Reference proteome</keyword>
<evidence type="ECO:0000313" key="2">
    <source>
        <dbReference type="Proteomes" id="UP000199352"/>
    </source>
</evidence>
<proteinExistence type="predicted"/>
<evidence type="ECO:0000313" key="1">
    <source>
        <dbReference type="EMBL" id="SES07312.1"/>
    </source>
</evidence>
<dbReference type="AlphaFoldDB" id="A0A1H9UD90"/>
<sequence>MPPAADEFLSRFGGLSFEWREIGVYTHRVDVDLNPELCVGQEDGFIEWSQELGKAMFPLGEIDRGRHMLAIDEDGMLYDLIDGIAVYGPGVEGLNALLSGVLPERLPFE</sequence>